<dbReference type="SUPFAM" id="SSF48076">
    <property type="entry name" value="LigA subunit of an aromatic-ring-opening dioxygenase LigAB"/>
    <property type="match status" value="1"/>
</dbReference>
<keyword evidence="3" id="KW-1185">Reference proteome</keyword>
<gene>
    <name evidence="2" type="primary">ligA</name>
    <name evidence="2" type="ORF">CJO09_06460</name>
</gene>
<dbReference type="Proteomes" id="UP000266483">
    <property type="component" value="Unassembled WGS sequence"/>
</dbReference>
<sequence>MNALKEALRKIPGTTVFDADHSRRGYALNMWCMTLQFEANRTAFKTDERGYIEKHSLEDGQCQAILDRDYNRLLELGGNIYFLSKLAAVDGHSFQQIAARMCGVPVEEFQQMMIKGGRKPDVSVKQDKEQ</sequence>
<dbReference type="RefSeq" id="WP_119441635.1">
    <property type="nucleotide sequence ID" value="NZ_CP170494.1"/>
</dbReference>
<proteinExistence type="predicted"/>
<dbReference type="InterPro" id="IPR011986">
    <property type="entry name" value="Xdiol_dOase_LigA"/>
</dbReference>
<dbReference type="InterPro" id="IPR036622">
    <property type="entry name" value="LigA_sf"/>
</dbReference>
<evidence type="ECO:0000259" key="1">
    <source>
        <dbReference type="Pfam" id="PF07746"/>
    </source>
</evidence>
<reference evidence="2 3" key="1">
    <citation type="submission" date="2017-08" db="EMBL/GenBank/DDBJ databases">
        <title>Pusillimonas indicus sp. nov., a member of the family Alcaligenaceae isolated from surface seawater.</title>
        <authorList>
            <person name="Li J."/>
        </authorList>
    </citation>
    <scope>NUCLEOTIDE SEQUENCE [LARGE SCALE GENOMIC DNA]</scope>
    <source>
        <strain evidence="2 3">17-4A</strain>
    </source>
</reference>
<organism evidence="2 3">
    <name type="scientific">Neopusillimonas maritima</name>
    <dbReference type="NCBI Taxonomy" id="2026239"/>
    <lineage>
        <taxon>Bacteria</taxon>
        <taxon>Pseudomonadati</taxon>
        <taxon>Pseudomonadota</taxon>
        <taxon>Betaproteobacteria</taxon>
        <taxon>Burkholderiales</taxon>
        <taxon>Alcaligenaceae</taxon>
        <taxon>Neopusillimonas</taxon>
    </lineage>
</organism>
<comment type="caution">
    <text evidence="2">The sequence shown here is derived from an EMBL/GenBank/DDBJ whole genome shotgun (WGS) entry which is preliminary data.</text>
</comment>
<evidence type="ECO:0000313" key="3">
    <source>
        <dbReference type="Proteomes" id="UP000266483"/>
    </source>
</evidence>
<accession>A0ABX9MXI0</accession>
<dbReference type="EMBL" id="NQOU01000002">
    <property type="protein sequence ID" value="RII83243.1"/>
    <property type="molecule type" value="Genomic_DNA"/>
</dbReference>
<dbReference type="Pfam" id="PF07746">
    <property type="entry name" value="LigA"/>
    <property type="match status" value="1"/>
</dbReference>
<dbReference type="Gene3D" id="1.10.700.10">
    <property type="entry name" value="Dioxygenase LigAB, LigA subunit"/>
    <property type="match status" value="1"/>
</dbReference>
<name>A0ABX9MXI0_9BURK</name>
<evidence type="ECO:0000313" key="2">
    <source>
        <dbReference type="EMBL" id="RII83243.1"/>
    </source>
</evidence>
<feature type="domain" description="Extradiol ring-cleavage dioxygenase LigAB LigA subunit" evidence="1">
    <location>
        <begin position="28"/>
        <end position="113"/>
    </location>
</feature>
<dbReference type="NCBIfam" id="TIGR02792">
    <property type="entry name" value="PCA_ligA"/>
    <property type="match status" value="1"/>
</dbReference>
<dbReference type="InterPro" id="IPR014159">
    <property type="entry name" value="PCA_LigA"/>
</dbReference>
<protein>
    <submittedName>
        <fullName evidence="2">Protocatechuate 4,5-dioxygenase subunit alpha</fullName>
    </submittedName>
</protein>